<accession>A0A3D9H865</accession>
<dbReference type="EMBL" id="QRDX01000008">
    <property type="protein sequence ID" value="RED45657.1"/>
    <property type="molecule type" value="Genomic_DNA"/>
</dbReference>
<evidence type="ECO:0000313" key="2">
    <source>
        <dbReference type="Proteomes" id="UP000256629"/>
    </source>
</evidence>
<organism evidence="1 2">
    <name type="scientific">Seonamhaeicola aphaedonensis</name>
    <dbReference type="NCBI Taxonomy" id="1461338"/>
    <lineage>
        <taxon>Bacteria</taxon>
        <taxon>Pseudomonadati</taxon>
        <taxon>Bacteroidota</taxon>
        <taxon>Flavobacteriia</taxon>
        <taxon>Flavobacteriales</taxon>
        <taxon>Flavobacteriaceae</taxon>
    </lineage>
</organism>
<keyword evidence="2" id="KW-1185">Reference proteome</keyword>
<proteinExistence type="predicted"/>
<dbReference type="AlphaFoldDB" id="A0A3D9H865"/>
<evidence type="ECO:0000313" key="1">
    <source>
        <dbReference type="EMBL" id="RED45657.1"/>
    </source>
</evidence>
<dbReference type="Proteomes" id="UP000256629">
    <property type="component" value="Unassembled WGS sequence"/>
</dbReference>
<reference evidence="1 2" key="1">
    <citation type="submission" date="2018-07" db="EMBL/GenBank/DDBJ databases">
        <title>Genomic Encyclopedia of Type Strains, Phase III (KMG-III): the genomes of soil and plant-associated and newly described type strains.</title>
        <authorList>
            <person name="Whitman W."/>
        </authorList>
    </citation>
    <scope>NUCLEOTIDE SEQUENCE [LARGE SCALE GENOMIC DNA]</scope>
    <source>
        <strain evidence="1 2">CECT 8487</strain>
    </source>
</reference>
<name>A0A3D9H865_9FLAO</name>
<sequence>MYTTELEYILAANKKAMELYKVSLETLMFSGRYDFMVFRFSEWDEVLTDLEEWDDYVSIDETTYHALYGNLCIKFRELIKYL</sequence>
<protein>
    <submittedName>
        <fullName evidence="1">Uncharacterized protein</fullName>
    </submittedName>
</protein>
<comment type="caution">
    <text evidence="1">The sequence shown here is derived from an EMBL/GenBank/DDBJ whole genome shotgun (WGS) entry which is preliminary data.</text>
</comment>
<gene>
    <name evidence="1" type="ORF">DFQ02_10835</name>
</gene>